<gene>
    <name evidence="1" type="ORF">CEXT_178371</name>
</gene>
<accession>A0AAV4QPI8</accession>
<name>A0AAV4QPI8_CAEEX</name>
<evidence type="ECO:0000313" key="2">
    <source>
        <dbReference type="Proteomes" id="UP001054945"/>
    </source>
</evidence>
<dbReference type="AlphaFoldDB" id="A0AAV4QPI8"/>
<proteinExistence type="predicted"/>
<dbReference type="Proteomes" id="UP001054945">
    <property type="component" value="Unassembled WGS sequence"/>
</dbReference>
<comment type="caution">
    <text evidence="1">The sequence shown here is derived from an EMBL/GenBank/DDBJ whole genome shotgun (WGS) entry which is preliminary data.</text>
</comment>
<dbReference type="EMBL" id="BPLR01006449">
    <property type="protein sequence ID" value="GIY09965.1"/>
    <property type="molecule type" value="Genomic_DNA"/>
</dbReference>
<sequence length="136" mass="15013">MTAIHEGWTFRTLPFINLTVHHQFTTSVAKFLNLDCKFEFCPTMNIELHAKLATETLEHGNLANCHTLRGSPYTPSPLGGAIRNHRFFAAALLLRLRVMKGCRGITPGPSAAPPFVMLSQRIKIKGTAALLPTLDC</sequence>
<evidence type="ECO:0000313" key="1">
    <source>
        <dbReference type="EMBL" id="GIY09965.1"/>
    </source>
</evidence>
<keyword evidence="2" id="KW-1185">Reference proteome</keyword>
<protein>
    <submittedName>
        <fullName evidence="1">Uncharacterized protein</fullName>
    </submittedName>
</protein>
<organism evidence="1 2">
    <name type="scientific">Caerostris extrusa</name>
    <name type="common">Bark spider</name>
    <name type="synonym">Caerostris bankana</name>
    <dbReference type="NCBI Taxonomy" id="172846"/>
    <lineage>
        <taxon>Eukaryota</taxon>
        <taxon>Metazoa</taxon>
        <taxon>Ecdysozoa</taxon>
        <taxon>Arthropoda</taxon>
        <taxon>Chelicerata</taxon>
        <taxon>Arachnida</taxon>
        <taxon>Araneae</taxon>
        <taxon>Araneomorphae</taxon>
        <taxon>Entelegynae</taxon>
        <taxon>Araneoidea</taxon>
        <taxon>Araneidae</taxon>
        <taxon>Caerostris</taxon>
    </lineage>
</organism>
<reference evidence="1 2" key="1">
    <citation type="submission" date="2021-06" db="EMBL/GenBank/DDBJ databases">
        <title>Caerostris extrusa draft genome.</title>
        <authorList>
            <person name="Kono N."/>
            <person name="Arakawa K."/>
        </authorList>
    </citation>
    <scope>NUCLEOTIDE SEQUENCE [LARGE SCALE GENOMIC DNA]</scope>
</reference>